<feature type="transmembrane region" description="Helical" evidence="6">
    <location>
        <begin position="28"/>
        <end position="48"/>
    </location>
</feature>
<evidence type="ECO:0000313" key="10">
    <source>
        <dbReference type="WBParaSite" id="GPUH_0002218201-mRNA-1"/>
    </source>
</evidence>
<feature type="transmembrane region" description="Helical" evidence="6">
    <location>
        <begin position="5"/>
        <end position="22"/>
    </location>
</feature>
<reference evidence="10" key="1">
    <citation type="submission" date="2016-06" db="UniProtKB">
        <authorList>
            <consortium name="WormBaseParasite"/>
        </authorList>
    </citation>
    <scope>IDENTIFICATION</scope>
</reference>
<dbReference type="PANTHER" id="PTHR10582">
    <property type="entry name" value="TRANSIENT RECEPTOR POTENTIAL ION CHANNEL PROTEIN"/>
    <property type="match status" value="1"/>
</dbReference>
<keyword evidence="9" id="KW-1185">Reference proteome</keyword>
<feature type="domain" description="Ion transport" evidence="7">
    <location>
        <begin position="4"/>
        <end position="133"/>
    </location>
</feature>
<evidence type="ECO:0000256" key="6">
    <source>
        <dbReference type="SAM" id="Phobius"/>
    </source>
</evidence>
<dbReference type="GO" id="GO:0098703">
    <property type="term" value="P:calcium ion import across plasma membrane"/>
    <property type="evidence" value="ECO:0007669"/>
    <property type="project" value="TreeGrafter"/>
</dbReference>
<dbReference type="GO" id="GO:0005262">
    <property type="term" value="F:calcium channel activity"/>
    <property type="evidence" value="ECO:0007669"/>
    <property type="project" value="TreeGrafter"/>
</dbReference>
<reference evidence="8 9" key="2">
    <citation type="submission" date="2018-11" db="EMBL/GenBank/DDBJ databases">
        <authorList>
            <consortium name="Pathogen Informatics"/>
        </authorList>
    </citation>
    <scope>NUCLEOTIDE SEQUENCE [LARGE SCALE GENOMIC DNA]</scope>
</reference>
<evidence type="ECO:0000256" key="2">
    <source>
        <dbReference type="ARBA" id="ARBA00022692"/>
    </source>
</evidence>
<keyword evidence="4 6" id="KW-1133">Transmembrane helix</keyword>
<dbReference type="WBParaSite" id="GPUH_0002218201-mRNA-1">
    <property type="protein sequence ID" value="GPUH_0002218201-mRNA-1"/>
    <property type="gene ID" value="GPUH_0002218201"/>
</dbReference>
<dbReference type="AlphaFoldDB" id="A0A183EMG4"/>
<keyword evidence="3" id="KW-0677">Repeat</keyword>
<evidence type="ECO:0000256" key="5">
    <source>
        <dbReference type="ARBA" id="ARBA00023136"/>
    </source>
</evidence>
<evidence type="ECO:0000259" key="7">
    <source>
        <dbReference type="Pfam" id="PF00520"/>
    </source>
</evidence>
<dbReference type="Pfam" id="PF00520">
    <property type="entry name" value="Ion_trans"/>
    <property type="match status" value="1"/>
</dbReference>
<accession>A0A183EMG4</accession>
<organism evidence="10">
    <name type="scientific">Gongylonema pulchrum</name>
    <dbReference type="NCBI Taxonomy" id="637853"/>
    <lineage>
        <taxon>Eukaryota</taxon>
        <taxon>Metazoa</taxon>
        <taxon>Ecdysozoa</taxon>
        <taxon>Nematoda</taxon>
        <taxon>Chromadorea</taxon>
        <taxon>Rhabditida</taxon>
        <taxon>Spirurina</taxon>
        <taxon>Spiruromorpha</taxon>
        <taxon>Spiruroidea</taxon>
        <taxon>Gongylonematidae</taxon>
        <taxon>Gongylonema</taxon>
    </lineage>
</organism>
<comment type="subcellular location">
    <subcellularLocation>
        <location evidence="1">Membrane</location>
        <topology evidence="1">Multi-pass membrane protein</topology>
    </subcellularLocation>
</comment>
<dbReference type="PANTHER" id="PTHR10582:SF30">
    <property type="entry name" value="ION TRANSPORT DOMAIN-CONTAINING PROTEIN"/>
    <property type="match status" value="1"/>
</dbReference>
<protein>
    <submittedName>
        <fullName evidence="10">Ion_trans domain-containing protein</fullName>
    </submittedName>
</protein>
<dbReference type="InterPro" id="IPR024862">
    <property type="entry name" value="TRPV"/>
</dbReference>
<keyword evidence="2 6" id="KW-0812">Transmembrane</keyword>
<gene>
    <name evidence="8" type="ORF">GPUH_LOCUS22155</name>
</gene>
<proteinExistence type="predicted"/>
<evidence type="ECO:0000256" key="4">
    <source>
        <dbReference type="ARBA" id="ARBA00022989"/>
    </source>
</evidence>
<feature type="transmembrane region" description="Helical" evidence="6">
    <location>
        <begin position="69"/>
        <end position="86"/>
    </location>
</feature>
<evidence type="ECO:0000313" key="8">
    <source>
        <dbReference type="EMBL" id="VDN39567.1"/>
    </source>
</evidence>
<keyword evidence="5 6" id="KW-0472">Membrane</keyword>
<evidence type="ECO:0000256" key="1">
    <source>
        <dbReference type="ARBA" id="ARBA00004141"/>
    </source>
</evidence>
<evidence type="ECO:0000313" key="9">
    <source>
        <dbReference type="Proteomes" id="UP000271098"/>
    </source>
</evidence>
<sequence length="174" mass="20302">MTFRALKFIGPFVLMIYTILSRDLSRFILIYSIFLIGFSQSFYVIFNACARAHSKKTGNVNILDTPFEAIMRLFIMTIGEFTIFYRSLNACEEKLMQVIGKFLFIIFELFVSIMQFNLLIAMMTRTYDTISRTSMEWKRQPKTRLIALLKYSRPIGTDKTKRSFVVAKKTTVSC</sequence>
<evidence type="ECO:0000256" key="3">
    <source>
        <dbReference type="ARBA" id="ARBA00022737"/>
    </source>
</evidence>
<dbReference type="EMBL" id="UYRT01094385">
    <property type="protein sequence ID" value="VDN39567.1"/>
    <property type="molecule type" value="Genomic_DNA"/>
</dbReference>
<dbReference type="GO" id="GO:0005886">
    <property type="term" value="C:plasma membrane"/>
    <property type="evidence" value="ECO:0007669"/>
    <property type="project" value="TreeGrafter"/>
</dbReference>
<dbReference type="Proteomes" id="UP000271098">
    <property type="component" value="Unassembled WGS sequence"/>
</dbReference>
<dbReference type="InterPro" id="IPR005821">
    <property type="entry name" value="Ion_trans_dom"/>
</dbReference>
<name>A0A183EMG4_9BILA</name>
<dbReference type="OrthoDB" id="533508at2759"/>
<feature type="transmembrane region" description="Helical" evidence="6">
    <location>
        <begin position="98"/>
        <end position="122"/>
    </location>
</feature>